<dbReference type="AlphaFoldDB" id="A0AAN8W456"/>
<dbReference type="GO" id="GO:0045944">
    <property type="term" value="P:positive regulation of transcription by RNA polymerase II"/>
    <property type="evidence" value="ECO:0007669"/>
    <property type="project" value="TreeGrafter"/>
</dbReference>
<evidence type="ECO:0000259" key="4">
    <source>
        <dbReference type="Pfam" id="PF16135"/>
    </source>
</evidence>
<sequence length="574" mass="63324">MELSLATKQQNKGFWTEKVLTDGETSYDGSRIEPKRSHQWFMDATEADQFPHKKQAVEVPNSNLFSGISNISSWGNDLGFHSVLGLFAERPIESQAARTINIDERSIPSVGAENISMGRKVLEDPFGNESSFGLSIANAQENIGFSLNYGGFRKVKISQVKESENFMPMSIGHAYDQADNNAMPNTQNYNKAGENPITVGVGVTYNRGDNNIITMGDTFSREENNFMSIGQVYSKSVGDSMAVSQSFGKDDVSIISLGQTSNREDESTTSMAHSLNKGDSNIMSMIGQGFQRGDESSASLDHSFNKVDNCNLSTGHSYTKAASNIISFGSSHDDNDSNVSGRLISTYDLLMGHPSVHTSEVLNQQLVESCAGGFVSSTQTTGSGSETVSKKDQRKSTKKFPPNNFPSNVRSLLSTGMLDGVPVKYIAWSQEKELRGIIKGSGYQCGCQLCNFSKVINAYEFERHAGCKTKHPNSHIYFENGKTIYGIVQELRSTPQNMLFEVIQTITGSPINQKSFRLWKGITNYSIKLTLLNQDILFVSSFSNNALFLFSESFLAATRELQRIYGNDERKQVF</sequence>
<name>A0AAN8W456_9MAGN</name>
<dbReference type="GO" id="GO:0003682">
    <property type="term" value="F:chromatin binding"/>
    <property type="evidence" value="ECO:0007669"/>
    <property type="project" value="TreeGrafter"/>
</dbReference>
<dbReference type="PANTHER" id="PTHR47025:SF9">
    <property type="entry name" value="PROTEIN, PUTATIVE-RELATED"/>
    <property type="match status" value="1"/>
</dbReference>
<evidence type="ECO:0000313" key="5">
    <source>
        <dbReference type="EMBL" id="KAK6942919.1"/>
    </source>
</evidence>
<dbReference type="GO" id="GO:0000977">
    <property type="term" value="F:RNA polymerase II transcription regulatory region sequence-specific DNA binding"/>
    <property type="evidence" value="ECO:0007669"/>
    <property type="project" value="TreeGrafter"/>
</dbReference>
<dbReference type="EMBL" id="JBAMMX010000004">
    <property type="protein sequence ID" value="KAK6942919.1"/>
    <property type="molecule type" value="Genomic_DNA"/>
</dbReference>
<accession>A0AAN8W456</accession>
<dbReference type="Pfam" id="PF16135">
    <property type="entry name" value="TDBD"/>
    <property type="match status" value="1"/>
</dbReference>
<feature type="domain" description="Tify" evidence="4">
    <location>
        <begin position="436"/>
        <end position="490"/>
    </location>
</feature>
<organism evidence="5 6">
    <name type="scientific">Dillenia turbinata</name>
    <dbReference type="NCBI Taxonomy" id="194707"/>
    <lineage>
        <taxon>Eukaryota</taxon>
        <taxon>Viridiplantae</taxon>
        <taxon>Streptophyta</taxon>
        <taxon>Embryophyta</taxon>
        <taxon>Tracheophyta</taxon>
        <taxon>Spermatophyta</taxon>
        <taxon>Magnoliopsida</taxon>
        <taxon>eudicotyledons</taxon>
        <taxon>Gunneridae</taxon>
        <taxon>Pentapetalae</taxon>
        <taxon>Dilleniales</taxon>
        <taxon>Dilleniaceae</taxon>
        <taxon>Dillenia</taxon>
    </lineage>
</organism>
<proteinExistence type="predicted"/>
<gene>
    <name evidence="5" type="ORF">RJ641_028296</name>
</gene>
<dbReference type="InterPro" id="IPR032308">
    <property type="entry name" value="TDBD"/>
</dbReference>
<dbReference type="GO" id="GO:0042393">
    <property type="term" value="F:histone binding"/>
    <property type="evidence" value="ECO:0007669"/>
    <property type="project" value="TreeGrafter"/>
</dbReference>
<protein>
    <submittedName>
        <fullName evidence="5">Tify domain binding domain</fullName>
    </submittedName>
</protein>
<dbReference type="GO" id="GO:0005634">
    <property type="term" value="C:nucleus"/>
    <property type="evidence" value="ECO:0007669"/>
    <property type="project" value="UniProtKB-SubCell"/>
</dbReference>
<feature type="region of interest" description="Disordered" evidence="3">
    <location>
        <begin position="377"/>
        <end position="404"/>
    </location>
</feature>
<reference evidence="5 6" key="1">
    <citation type="submission" date="2023-12" db="EMBL/GenBank/DDBJ databases">
        <title>A high-quality genome assembly for Dillenia turbinata (Dilleniales).</title>
        <authorList>
            <person name="Chanderbali A."/>
        </authorList>
    </citation>
    <scope>NUCLEOTIDE SEQUENCE [LARGE SCALE GENOMIC DNA]</scope>
    <source>
        <strain evidence="5">LSX21</strain>
        <tissue evidence="5">Leaf</tissue>
    </source>
</reference>
<evidence type="ECO:0000256" key="1">
    <source>
        <dbReference type="ARBA" id="ARBA00004123"/>
    </source>
</evidence>
<evidence type="ECO:0000256" key="2">
    <source>
        <dbReference type="ARBA" id="ARBA00023242"/>
    </source>
</evidence>
<comment type="subcellular location">
    <subcellularLocation>
        <location evidence="1">Nucleus</location>
    </subcellularLocation>
</comment>
<keyword evidence="6" id="KW-1185">Reference proteome</keyword>
<evidence type="ECO:0000313" key="6">
    <source>
        <dbReference type="Proteomes" id="UP001370490"/>
    </source>
</evidence>
<comment type="caution">
    <text evidence="5">The sequence shown here is derived from an EMBL/GenBank/DDBJ whole genome shotgun (WGS) entry which is preliminary data.</text>
</comment>
<evidence type="ECO:0000256" key="3">
    <source>
        <dbReference type="SAM" id="MobiDB-lite"/>
    </source>
</evidence>
<keyword evidence="2" id="KW-0539">Nucleus</keyword>
<dbReference type="PANTHER" id="PTHR47025">
    <property type="entry name" value="AUTOIMMUNE REGULATOR"/>
    <property type="match status" value="1"/>
</dbReference>
<feature type="compositionally biased region" description="Low complexity" evidence="3">
    <location>
        <begin position="377"/>
        <end position="387"/>
    </location>
</feature>
<dbReference type="Proteomes" id="UP001370490">
    <property type="component" value="Unassembled WGS sequence"/>
</dbReference>